<dbReference type="Gene3D" id="3.40.50.1820">
    <property type="entry name" value="alpha/beta hydrolase"/>
    <property type="match status" value="1"/>
</dbReference>
<evidence type="ECO:0000313" key="3">
    <source>
        <dbReference type="Proteomes" id="UP001056500"/>
    </source>
</evidence>
<organism evidence="2 3">
    <name type="scientific">Brevibacillus ruminantium</name>
    <dbReference type="NCBI Taxonomy" id="2950604"/>
    <lineage>
        <taxon>Bacteria</taxon>
        <taxon>Bacillati</taxon>
        <taxon>Bacillota</taxon>
        <taxon>Bacilli</taxon>
        <taxon>Bacillales</taxon>
        <taxon>Paenibacillaceae</taxon>
        <taxon>Brevibacillus</taxon>
    </lineage>
</organism>
<feature type="domain" description="AB hydrolase-1" evidence="1">
    <location>
        <begin position="20"/>
        <end position="256"/>
    </location>
</feature>
<evidence type="ECO:0000313" key="2">
    <source>
        <dbReference type="EMBL" id="USG68181.1"/>
    </source>
</evidence>
<dbReference type="EMBL" id="CP098755">
    <property type="protein sequence ID" value="USG68181.1"/>
    <property type="molecule type" value="Genomic_DNA"/>
</dbReference>
<reference evidence="2" key="1">
    <citation type="submission" date="2022-06" db="EMBL/GenBank/DDBJ databases">
        <title>Genome sequencing of Brevibacillus sp. BB3-R1.</title>
        <authorList>
            <person name="Heo J."/>
            <person name="Lee D."/>
            <person name="Won M."/>
            <person name="Han B.-H."/>
            <person name="Hong S.-B."/>
            <person name="Kwon S.-W."/>
        </authorList>
    </citation>
    <scope>NUCLEOTIDE SEQUENCE</scope>
    <source>
        <strain evidence="2">BB3-R1</strain>
    </source>
</reference>
<dbReference type="PANTHER" id="PTHR43194">
    <property type="entry name" value="HYDROLASE ALPHA/BETA FOLD FAMILY"/>
    <property type="match status" value="1"/>
</dbReference>
<dbReference type="Proteomes" id="UP001056500">
    <property type="component" value="Chromosome"/>
</dbReference>
<keyword evidence="3" id="KW-1185">Reference proteome</keyword>
<dbReference type="SUPFAM" id="SSF53474">
    <property type="entry name" value="alpha/beta-Hydrolases"/>
    <property type="match status" value="1"/>
</dbReference>
<keyword evidence="2" id="KW-0378">Hydrolase</keyword>
<name>A0ABY4WLZ8_9BACL</name>
<dbReference type="InterPro" id="IPR050228">
    <property type="entry name" value="Carboxylesterase_BioH"/>
</dbReference>
<dbReference type="Pfam" id="PF12697">
    <property type="entry name" value="Abhydrolase_6"/>
    <property type="match status" value="1"/>
</dbReference>
<accession>A0ABY4WLZ8</accession>
<dbReference type="InterPro" id="IPR029058">
    <property type="entry name" value="AB_hydrolase_fold"/>
</dbReference>
<dbReference type="PANTHER" id="PTHR43194:SF2">
    <property type="entry name" value="PEROXISOMAL MEMBRANE PROTEIN LPX1"/>
    <property type="match status" value="1"/>
</dbReference>
<dbReference type="GO" id="GO:0016787">
    <property type="term" value="F:hydrolase activity"/>
    <property type="evidence" value="ECO:0007669"/>
    <property type="project" value="UniProtKB-KW"/>
</dbReference>
<sequence length="273" mass="31355">MHIIWQNKISYTRRGQGFPLVILHAMGTDHRAMMAWMEPLFEAGSNWERIYIDLPAHGHSLVQPWMKTSADILSVILDFLDDLIPNRQFALVGKSFGGYIAQGILAKKQEYLDGLFLLTPALHIKERSLPPRFTGERDEELLAELDPDIRGAFETLVYTQTEGNLHRFLEEVQPGRLLADRPFLTSEWRTKGYFFPADPLSDQQTFTAPTLFLLGRQDFVCGYQDHWTLLERFPHAAFTVLDGVGHLAELEKREVVQTLCKEWLGRVDKTKSL</sequence>
<evidence type="ECO:0000259" key="1">
    <source>
        <dbReference type="Pfam" id="PF12697"/>
    </source>
</evidence>
<protein>
    <submittedName>
        <fullName evidence="2">Alpha/beta hydrolase</fullName>
    </submittedName>
</protein>
<proteinExistence type="predicted"/>
<gene>
    <name evidence="2" type="ORF">NDK47_13235</name>
</gene>
<dbReference type="InterPro" id="IPR000073">
    <property type="entry name" value="AB_hydrolase_1"/>
</dbReference>
<dbReference type="RefSeq" id="WP_251875602.1">
    <property type="nucleotide sequence ID" value="NZ_CP098755.1"/>
</dbReference>